<dbReference type="OrthoDB" id="1926132at2759"/>
<dbReference type="AlphaFoldDB" id="A0A067KL66"/>
<evidence type="ECO:0000256" key="1">
    <source>
        <dbReference type="SAM" id="MobiDB-lite"/>
    </source>
</evidence>
<dbReference type="KEGG" id="jcu:105635289"/>
<dbReference type="InterPro" id="IPR038796">
    <property type="entry name" value="At1g76070-like"/>
</dbReference>
<organism evidence="2 3">
    <name type="scientific">Jatropha curcas</name>
    <name type="common">Barbados nut</name>
    <dbReference type="NCBI Taxonomy" id="180498"/>
    <lineage>
        <taxon>Eukaryota</taxon>
        <taxon>Viridiplantae</taxon>
        <taxon>Streptophyta</taxon>
        <taxon>Embryophyta</taxon>
        <taxon>Tracheophyta</taxon>
        <taxon>Spermatophyta</taxon>
        <taxon>Magnoliopsida</taxon>
        <taxon>eudicotyledons</taxon>
        <taxon>Gunneridae</taxon>
        <taxon>Pentapetalae</taxon>
        <taxon>rosids</taxon>
        <taxon>fabids</taxon>
        <taxon>Malpighiales</taxon>
        <taxon>Euphorbiaceae</taxon>
        <taxon>Crotonoideae</taxon>
        <taxon>Jatropheae</taxon>
        <taxon>Jatropha</taxon>
    </lineage>
</organism>
<reference evidence="2 3" key="1">
    <citation type="journal article" date="2014" name="PLoS ONE">
        <title>Global Analysis of Gene Expression Profiles in Physic Nut (Jatropha curcas L.) Seedlings Exposed to Salt Stress.</title>
        <authorList>
            <person name="Zhang L."/>
            <person name="Zhang C."/>
            <person name="Wu P."/>
            <person name="Chen Y."/>
            <person name="Li M."/>
            <person name="Jiang H."/>
            <person name="Wu G."/>
        </authorList>
    </citation>
    <scope>NUCLEOTIDE SEQUENCE [LARGE SCALE GENOMIC DNA]</scope>
    <source>
        <strain evidence="3">cv. GZQX0401</strain>
        <tissue evidence="2">Young leaves</tissue>
    </source>
</reference>
<proteinExistence type="predicted"/>
<evidence type="ECO:0008006" key="4">
    <source>
        <dbReference type="Google" id="ProtNLM"/>
    </source>
</evidence>
<keyword evidence="3" id="KW-1185">Reference proteome</keyword>
<dbReference type="PANTHER" id="PTHR34779:SF1">
    <property type="entry name" value="OS09G0542900 PROTEIN"/>
    <property type="match status" value="1"/>
</dbReference>
<gene>
    <name evidence="2" type="ORF">JCGZ_08163</name>
</gene>
<accession>A0A067KL66</accession>
<name>A0A067KL66_JATCU</name>
<dbReference type="STRING" id="180498.A0A067KL66"/>
<evidence type="ECO:0000313" key="3">
    <source>
        <dbReference type="Proteomes" id="UP000027138"/>
    </source>
</evidence>
<feature type="region of interest" description="Disordered" evidence="1">
    <location>
        <begin position="94"/>
        <end position="117"/>
    </location>
</feature>
<dbReference type="Proteomes" id="UP000027138">
    <property type="component" value="Unassembled WGS sequence"/>
</dbReference>
<dbReference type="EMBL" id="KK914420">
    <property type="protein sequence ID" value="KDP36872.1"/>
    <property type="molecule type" value="Genomic_DNA"/>
</dbReference>
<protein>
    <recommendedName>
        <fullName evidence="4">Syringolide-induced protein 14-1-1</fullName>
    </recommendedName>
</protein>
<evidence type="ECO:0000313" key="2">
    <source>
        <dbReference type="EMBL" id="KDP36872.1"/>
    </source>
</evidence>
<dbReference type="PANTHER" id="PTHR34779">
    <property type="entry name" value="OS09G0542900 PROTEIN"/>
    <property type="match status" value="1"/>
</dbReference>
<sequence length="253" mass="28692">MEKQPKSKNNILKFLPKAASAVYFHNPPFSPNRDRRSDNNYCHRLKAHVGKGFSGPFVSMIPDEVRRKPKNGSFETQEPTSPKVSCIGQIKHKKKMVNKTKRTSPPKEIKAVSSPRDVKKHASKFKRLFSISAKPTAGRRSDASIYDRPPLSDRAPSLGQMKRFASGRDTFSNFDWTAQITPVESDHRDYSSDEDDRMYCHQGEEDEVIIPFSAPMLIGSGAALQPRKEVNLWKRRTMNPPKPLQLNLGVRTT</sequence>
<feature type="compositionally biased region" description="Basic residues" evidence="1">
    <location>
        <begin position="94"/>
        <end position="104"/>
    </location>
</feature>